<reference evidence="4 5" key="1">
    <citation type="submission" date="2012-02" db="EMBL/GenBank/DDBJ databases">
        <title>Shotgun genome sequence of Phaeospirillum photometricum DSM 122.</title>
        <authorList>
            <person name="Duquesne K."/>
            <person name="Sturgis J."/>
        </authorList>
    </citation>
    <scope>NUCLEOTIDE SEQUENCE [LARGE SCALE GENOMIC DNA]</scope>
    <source>
        <strain evidence="5">DSM122</strain>
    </source>
</reference>
<keyword evidence="5" id="KW-1185">Reference proteome</keyword>
<name>H6SP16_PARPM</name>
<dbReference type="PANTHER" id="PTHR44591:SF25">
    <property type="entry name" value="CHEMOTAXIS TWO-COMPONENT RESPONSE REGULATOR"/>
    <property type="match status" value="1"/>
</dbReference>
<sequence length="129" mass="13813">MGRGVSKVMGKTILTVDDSASIRQMVAFTLESAGYQVKTAVDGKDALDKLGAGGADMIITDLNMPNMDGLQLITEVRKLPSHKFSPIIFLTTESEESKKAQAKAAGASGWIVKPFQQDQLLAVVKKFLG</sequence>
<dbReference type="HOGENOM" id="CLU_000445_69_17_5"/>
<dbReference type="KEGG" id="rpm:RSPPHO_00462"/>
<dbReference type="SMART" id="SM00448">
    <property type="entry name" value="REC"/>
    <property type="match status" value="1"/>
</dbReference>
<feature type="modified residue" description="4-aspartylphosphate" evidence="2">
    <location>
        <position position="61"/>
    </location>
</feature>
<evidence type="ECO:0000313" key="4">
    <source>
        <dbReference type="EMBL" id="CCG07088.1"/>
    </source>
</evidence>
<proteinExistence type="predicted"/>
<dbReference type="InterPro" id="IPR001789">
    <property type="entry name" value="Sig_transdc_resp-reg_receiver"/>
</dbReference>
<feature type="domain" description="Response regulatory" evidence="3">
    <location>
        <begin position="12"/>
        <end position="128"/>
    </location>
</feature>
<dbReference type="eggNOG" id="COG0745">
    <property type="taxonomic scope" value="Bacteria"/>
</dbReference>
<gene>
    <name evidence="4" type="ORF">RSPPHO_00462</name>
</gene>
<dbReference type="AlphaFoldDB" id="H6SP16"/>
<dbReference type="GO" id="GO:0000160">
    <property type="term" value="P:phosphorelay signal transduction system"/>
    <property type="evidence" value="ECO:0007669"/>
    <property type="project" value="InterPro"/>
</dbReference>
<dbReference type="EC" id="3.1.1.61" evidence="4"/>
<dbReference type="Pfam" id="PF00072">
    <property type="entry name" value="Response_reg"/>
    <property type="match status" value="1"/>
</dbReference>
<dbReference type="PATRIC" id="fig|1150469.3.peg.544"/>
<evidence type="ECO:0000256" key="2">
    <source>
        <dbReference type="PROSITE-ProRule" id="PRU00169"/>
    </source>
</evidence>
<dbReference type="PROSITE" id="PS50110">
    <property type="entry name" value="RESPONSE_REGULATORY"/>
    <property type="match status" value="1"/>
</dbReference>
<dbReference type="PANTHER" id="PTHR44591">
    <property type="entry name" value="STRESS RESPONSE REGULATOR PROTEIN 1"/>
    <property type="match status" value="1"/>
</dbReference>
<dbReference type="GO" id="GO:0008984">
    <property type="term" value="F:protein-glutamate methylesterase activity"/>
    <property type="evidence" value="ECO:0007669"/>
    <property type="project" value="UniProtKB-EC"/>
</dbReference>
<dbReference type="Gene3D" id="3.40.50.2300">
    <property type="match status" value="1"/>
</dbReference>
<dbReference type="EMBL" id="HE663493">
    <property type="protein sequence ID" value="CCG07088.1"/>
    <property type="molecule type" value="Genomic_DNA"/>
</dbReference>
<dbReference type="SUPFAM" id="SSF52172">
    <property type="entry name" value="CheY-like"/>
    <property type="match status" value="1"/>
</dbReference>
<dbReference type="Proteomes" id="UP000033220">
    <property type="component" value="Chromosome DSM 122"/>
</dbReference>
<dbReference type="InterPro" id="IPR011006">
    <property type="entry name" value="CheY-like_superfamily"/>
</dbReference>
<organism evidence="4 5">
    <name type="scientific">Pararhodospirillum photometricum DSM 122</name>
    <dbReference type="NCBI Taxonomy" id="1150469"/>
    <lineage>
        <taxon>Bacteria</taxon>
        <taxon>Pseudomonadati</taxon>
        <taxon>Pseudomonadota</taxon>
        <taxon>Alphaproteobacteria</taxon>
        <taxon>Rhodospirillales</taxon>
        <taxon>Rhodospirillaceae</taxon>
        <taxon>Pararhodospirillum</taxon>
    </lineage>
</organism>
<dbReference type="InterPro" id="IPR050595">
    <property type="entry name" value="Bact_response_regulator"/>
</dbReference>
<evidence type="ECO:0000256" key="1">
    <source>
        <dbReference type="ARBA" id="ARBA00022553"/>
    </source>
</evidence>
<dbReference type="STRING" id="1150469.RSPPHO_00462"/>
<keyword evidence="1 2" id="KW-0597">Phosphoprotein</keyword>
<evidence type="ECO:0000259" key="3">
    <source>
        <dbReference type="PROSITE" id="PS50110"/>
    </source>
</evidence>
<accession>H6SP16</accession>
<keyword evidence="4" id="KW-0378">Hydrolase</keyword>
<protein>
    <submittedName>
        <fullName evidence="4">Response regulator receiver domain protein (CheY)</fullName>
        <ecNumber evidence="4">3.1.1.61</ecNumber>
    </submittedName>
</protein>
<evidence type="ECO:0000313" key="5">
    <source>
        <dbReference type="Proteomes" id="UP000033220"/>
    </source>
</evidence>